<protein>
    <submittedName>
        <fullName evidence="2">Ribosomal silencing factor RsfS</fullName>
    </submittedName>
</protein>
<gene>
    <name evidence="2" type="primary">rsfS_40</name>
    <name evidence="2" type="ORF">SDC9_162880</name>
</gene>
<dbReference type="InterPro" id="IPR004394">
    <property type="entry name" value="Iojap/RsfS/C7orf30"/>
</dbReference>
<dbReference type="EMBL" id="VSSQ01062354">
    <property type="protein sequence ID" value="MPN15546.1"/>
    <property type="molecule type" value="Genomic_DNA"/>
</dbReference>
<name>A0A645FPB3_9ZZZZ</name>
<dbReference type="Pfam" id="PF02410">
    <property type="entry name" value="RsfS"/>
    <property type="match status" value="1"/>
</dbReference>
<dbReference type="PANTHER" id="PTHR21043:SF0">
    <property type="entry name" value="MITOCHONDRIAL ASSEMBLY OF RIBOSOMAL LARGE SUBUNIT PROTEIN 1"/>
    <property type="match status" value="1"/>
</dbReference>
<sequence length="121" mass="13556">MTEKNEDFCAPYMPLVEALLDKHASEVSVHDLSEISGFADVFIVAIARSELNARTLKDTVGDVLDDMGIKYRVEGENSSRWTLVDAGDLIVNILSREGRDFYRLDSLWGDAPTKKFADKDD</sequence>
<dbReference type="NCBIfam" id="TIGR00090">
    <property type="entry name" value="rsfS_iojap_ybeB"/>
    <property type="match status" value="1"/>
</dbReference>
<dbReference type="GO" id="GO:0017148">
    <property type="term" value="P:negative regulation of translation"/>
    <property type="evidence" value="ECO:0007669"/>
    <property type="project" value="TreeGrafter"/>
</dbReference>
<dbReference type="GO" id="GO:0090071">
    <property type="term" value="P:negative regulation of ribosome biogenesis"/>
    <property type="evidence" value="ECO:0007669"/>
    <property type="project" value="TreeGrafter"/>
</dbReference>
<dbReference type="AlphaFoldDB" id="A0A645FPB3"/>
<dbReference type="Gene3D" id="3.30.460.10">
    <property type="entry name" value="Beta Polymerase, domain 2"/>
    <property type="match status" value="1"/>
</dbReference>
<organism evidence="2">
    <name type="scientific">bioreactor metagenome</name>
    <dbReference type="NCBI Taxonomy" id="1076179"/>
    <lineage>
        <taxon>unclassified sequences</taxon>
        <taxon>metagenomes</taxon>
        <taxon>ecological metagenomes</taxon>
    </lineage>
</organism>
<evidence type="ECO:0000313" key="2">
    <source>
        <dbReference type="EMBL" id="MPN15546.1"/>
    </source>
</evidence>
<evidence type="ECO:0000256" key="1">
    <source>
        <dbReference type="ARBA" id="ARBA00010574"/>
    </source>
</evidence>
<dbReference type="PANTHER" id="PTHR21043">
    <property type="entry name" value="IOJAP SUPERFAMILY ORTHOLOG"/>
    <property type="match status" value="1"/>
</dbReference>
<proteinExistence type="inferred from homology"/>
<dbReference type="SUPFAM" id="SSF81301">
    <property type="entry name" value="Nucleotidyltransferase"/>
    <property type="match status" value="1"/>
</dbReference>
<dbReference type="GO" id="GO:0043023">
    <property type="term" value="F:ribosomal large subunit binding"/>
    <property type="evidence" value="ECO:0007669"/>
    <property type="project" value="TreeGrafter"/>
</dbReference>
<comment type="caution">
    <text evidence="2">The sequence shown here is derived from an EMBL/GenBank/DDBJ whole genome shotgun (WGS) entry which is preliminary data.</text>
</comment>
<dbReference type="HAMAP" id="MF_01477">
    <property type="entry name" value="Iojap_RsfS"/>
    <property type="match status" value="1"/>
</dbReference>
<reference evidence="2" key="1">
    <citation type="submission" date="2019-08" db="EMBL/GenBank/DDBJ databases">
        <authorList>
            <person name="Kucharzyk K."/>
            <person name="Murdoch R.W."/>
            <person name="Higgins S."/>
            <person name="Loffler F."/>
        </authorList>
    </citation>
    <scope>NUCLEOTIDE SEQUENCE</scope>
</reference>
<comment type="similarity">
    <text evidence="1">Belongs to the Iojap/RsfS family.</text>
</comment>
<dbReference type="InterPro" id="IPR043519">
    <property type="entry name" value="NT_sf"/>
</dbReference>
<accession>A0A645FPB3</accession>